<comment type="caution">
    <text evidence="8">The sequence shown here is derived from an EMBL/GenBank/DDBJ whole genome shotgun (WGS) entry which is preliminary data.</text>
</comment>
<feature type="compositionally biased region" description="Polar residues" evidence="7">
    <location>
        <begin position="32"/>
        <end position="46"/>
    </location>
</feature>
<evidence type="ECO:0000256" key="4">
    <source>
        <dbReference type="ARBA" id="ARBA00023128"/>
    </source>
</evidence>
<dbReference type="Gene3D" id="2.40.50.100">
    <property type="match status" value="1"/>
</dbReference>
<accession>A0A9N8WAU8</accession>
<dbReference type="EMBL" id="CAJVPV010000955">
    <property type="protein sequence ID" value="CAG8481048.1"/>
    <property type="molecule type" value="Genomic_DNA"/>
</dbReference>
<evidence type="ECO:0000256" key="1">
    <source>
        <dbReference type="ARBA" id="ARBA00004173"/>
    </source>
</evidence>
<dbReference type="PANTHER" id="PTHR15893:SF0">
    <property type="entry name" value="LARGE RIBOSOMAL SUBUNIT PROTEIN BL27M"/>
    <property type="match status" value="1"/>
</dbReference>
<dbReference type="PRINTS" id="PR00063">
    <property type="entry name" value="RIBOSOMALL27"/>
</dbReference>
<dbReference type="GO" id="GO:0005762">
    <property type="term" value="C:mitochondrial large ribosomal subunit"/>
    <property type="evidence" value="ECO:0007669"/>
    <property type="project" value="TreeGrafter"/>
</dbReference>
<name>A0A9N8WAU8_9GLOM</name>
<dbReference type="NCBIfam" id="TIGR00062">
    <property type="entry name" value="L27"/>
    <property type="match status" value="1"/>
</dbReference>
<keyword evidence="5" id="KW-0687">Ribonucleoprotein</keyword>
<dbReference type="GO" id="GO:0006412">
    <property type="term" value="P:translation"/>
    <property type="evidence" value="ECO:0007669"/>
    <property type="project" value="InterPro"/>
</dbReference>
<dbReference type="FunFam" id="2.40.50.100:FF:000042">
    <property type="entry name" value="50S ribosomal protein L27"/>
    <property type="match status" value="1"/>
</dbReference>
<reference evidence="8" key="1">
    <citation type="submission" date="2021-06" db="EMBL/GenBank/DDBJ databases">
        <authorList>
            <person name="Kallberg Y."/>
            <person name="Tangrot J."/>
            <person name="Rosling A."/>
        </authorList>
    </citation>
    <scope>NUCLEOTIDE SEQUENCE</scope>
    <source>
        <strain evidence="8">CL551</strain>
    </source>
</reference>
<dbReference type="AlphaFoldDB" id="A0A9N8WAU8"/>
<organism evidence="8 9">
    <name type="scientific">Acaulospora morrowiae</name>
    <dbReference type="NCBI Taxonomy" id="94023"/>
    <lineage>
        <taxon>Eukaryota</taxon>
        <taxon>Fungi</taxon>
        <taxon>Fungi incertae sedis</taxon>
        <taxon>Mucoromycota</taxon>
        <taxon>Glomeromycotina</taxon>
        <taxon>Glomeromycetes</taxon>
        <taxon>Diversisporales</taxon>
        <taxon>Acaulosporaceae</taxon>
        <taxon>Acaulospora</taxon>
    </lineage>
</organism>
<dbReference type="SUPFAM" id="SSF110324">
    <property type="entry name" value="Ribosomal L27 protein-like"/>
    <property type="match status" value="1"/>
</dbReference>
<keyword evidence="9" id="KW-1185">Reference proteome</keyword>
<sequence length="203" mass="23437">PKINQTPVLLTFKIKHLLFDYQKEVNSVQQRWATKKSGGSTNNNRDSPGKRLGVKKFGGEYVVPGNILVRQRGTKFHPGENVYVGRDWTLHAAVPGYVQFYNDPVRKKRRCIGVVLHKDDKLPYPRTEPRKRFFDSIDLVEYEDQKKRNKERLLAKKESERSQGLLLHLLSLLTNYSSSGITAIEFNTHSFLFCLMDNSSKVQ</sequence>
<dbReference type="OrthoDB" id="1867012at2759"/>
<keyword evidence="4" id="KW-0496">Mitochondrion</keyword>
<dbReference type="InterPro" id="IPR001684">
    <property type="entry name" value="Ribosomal_bL27"/>
</dbReference>
<evidence type="ECO:0000313" key="9">
    <source>
        <dbReference type="Proteomes" id="UP000789342"/>
    </source>
</evidence>
<evidence type="ECO:0000256" key="3">
    <source>
        <dbReference type="ARBA" id="ARBA00022980"/>
    </source>
</evidence>
<evidence type="ECO:0000256" key="2">
    <source>
        <dbReference type="ARBA" id="ARBA00010797"/>
    </source>
</evidence>
<dbReference type="GO" id="GO:0003735">
    <property type="term" value="F:structural constituent of ribosome"/>
    <property type="evidence" value="ECO:0007669"/>
    <property type="project" value="InterPro"/>
</dbReference>
<comment type="subcellular location">
    <subcellularLocation>
        <location evidence="1">Mitochondrion</location>
    </subcellularLocation>
</comment>
<dbReference type="Pfam" id="PF01016">
    <property type="entry name" value="Ribosomal_L27"/>
    <property type="match status" value="1"/>
</dbReference>
<evidence type="ECO:0000256" key="5">
    <source>
        <dbReference type="ARBA" id="ARBA00023274"/>
    </source>
</evidence>
<protein>
    <recommendedName>
        <fullName evidence="6">Large ribosomal subunit protein bL27m</fullName>
    </recommendedName>
</protein>
<dbReference type="InterPro" id="IPR018261">
    <property type="entry name" value="Ribosomal_bL27_CS"/>
</dbReference>
<evidence type="ECO:0000313" key="8">
    <source>
        <dbReference type="EMBL" id="CAG8481048.1"/>
    </source>
</evidence>
<dbReference type="Proteomes" id="UP000789342">
    <property type="component" value="Unassembled WGS sequence"/>
</dbReference>
<proteinExistence type="inferred from homology"/>
<comment type="similarity">
    <text evidence="2">Belongs to the bacterial ribosomal protein bL27 family.</text>
</comment>
<feature type="non-terminal residue" evidence="8">
    <location>
        <position position="203"/>
    </location>
</feature>
<dbReference type="PANTHER" id="PTHR15893">
    <property type="entry name" value="RIBOSOMAL PROTEIN L27"/>
    <property type="match status" value="1"/>
</dbReference>
<evidence type="ECO:0000256" key="6">
    <source>
        <dbReference type="ARBA" id="ARBA00035267"/>
    </source>
</evidence>
<gene>
    <name evidence="8" type="ORF">AMORRO_LOCUS2307</name>
</gene>
<dbReference type="PROSITE" id="PS00831">
    <property type="entry name" value="RIBOSOMAL_L27"/>
    <property type="match status" value="1"/>
</dbReference>
<evidence type="ECO:0000256" key="7">
    <source>
        <dbReference type="SAM" id="MobiDB-lite"/>
    </source>
</evidence>
<feature type="region of interest" description="Disordered" evidence="7">
    <location>
        <begin position="32"/>
        <end position="52"/>
    </location>
</feature>
<keyword evidence="3" id="KW-0689">Ribosomal protein</keyword>